<evidence type="ECO:0000313" key="2">
    <source>
        <dbReference type="EMBL" id="PZR36508.1"/>
    </source>
</evidence>
<feature type="chain" id="PRO_5015889603" description="Lipoprotein" evidence="1">
    <location>
        <begin position="21"/>
        <end position="170"/>
    </location>
</feature>
<protein>
    <recommendedName>
        <fullName evidence="4">Lipoprotein</fullName>
    </recommendedName>
</protein>
<name>A0A2W5WQU0_9CAUL</name>
<dbReference type="AlphaFoldDB" id="A0A2W5WQU0"/>
<dbReference type="EMBL" id="QFQZ01000006">
    <property type="protein sequence ID" value="PZR36508.1"/>
    <property type="molecule type" value="Genomic_DNA"/>
</dbReference>
<sequence>MSCLALLGVAAILTACVALPSKDDIAQAVTAPGVDAAAANFETAVAVLASSIAIAVDDPDAGVDEAKLAKAVRKAADALDEARVVFDARSGDPGGLIDKAFGALGEAVPMTASPRIRFALSVARGAGQVYAGRLHLVGAPAAPSERLKASREDADRAIAGLLARLPPPET</sequence>
<dbReference type="Proteomes" id="UP000249393">
    <property type="component" value="Unassembled WGS sequence"/>
</dbReference>
<evidence type="ECO:0008006" key="4">
    <source>
        <dbReference type="Google" id="ProtNLM"/>
    </source>
</evidence>
<accession>A0A2W5WQU0</accession>
<evidence type="ECO:0000313" key="3">
    <source>
        <dbReference type="Proteomes" id="UP000249393"/>
    </source>
</evidence>
<keyword evidence="1" id="KW-0732">Signal</keyword>
<evidence type="ECO:0000256" key="1">
    <source>
        <dbReference type="SAM" id="SignalP"/>
    </source>
</evidence>
<proteinExistence type="predicted"/>
<feature type="signal peptide" evidence="1">
    <location>
        <begin position="1"/>
        <end position="20"/>
    </location>
</feature>
<comment type="caution">
    <text evidence="2">The sequence shown here is derived from an EMBL/GenBank/DDBJ whole genome shotgun (WGS) entry which is preliminary data.</text>
</comment>
<gene>
    <name evidence="2" type="ORF">DI526_03465</name>
</gene>
<reference evidence="2 3" key="1">
    <citation type="submission" date="2017-08" db="EMBL/GenBank/DDBJ databases">
        <title>Infants hospitalized years apart are colonized by the same room-sourced microbial strains.</title>
        <authorList>
            <person name="Brooks B."/>
            <person name="Olm M.R."/>
            <person name="Firek B.A."/>
            <person name="Baker R."/>
            <person name="Thomas B.C."/>
            <person name="Morowitz M.J."/>
            <person name="Banfield J.F."/>
        </authorList>
    </citation>
    <scope>NUCLEOTIDE SEQUENCE [LARGE SCALE GENOMIC DNA]</scope>
    <source>
        <strain evidence="2">S2_003_000_R2_4</strain>
    </source>
</reference>
<organism evidence="2 3">
    <name type="scientific">Caulobacter segnis</name>
    <dbReference type="NCBI Taxonomy" id="88688"/>
    <lineage>
        <taxon>Bacteria</taxon>
        <taxon>Pseudomonadati</taxon>
        <taxon>Pseudomonadota</taxon>
        <taxon>Alphaproteobacteria</taxon>
        <taxon>Caulobacterales</taxon>
        <taxon>Caulobacteraceae</taxon>
        <taxon>Caulobacter</taxon>
    </lineage>
</organism>